<dbReference type="Pfam" id="PF14637">
    <property type="entry name" value="FNIP_M"/>
    <property type="match status" value="1"/>
</dbReference>
<gene>
    <name evidence="4 6" type="primary">fnip-2</name>
    <name evidence="4" type="ORF">CELE_T04C4.1</name>
    <name evidence="6" type="ORF">T04C4.1</name>
</gene>
<dbReference type="GO" id="GO:0051087">
    <property type="term" value="F:protein-folding chaperone binding"/>
    <property type="evidence" value="ECO:0000318"/>
    <property type="project" value="GO_Central"/>
</dbReference>
<dbReference type="InParanoid" id="H2L0I8"/>
<feature type="domain" description="Folliculin-interacting protein C-terminal" evidence="3">
    <location>
        <begin position="738"/>
        <end position="950"/>
    </location>
</feature>
<dbReference type="CTD" id="177012"/>
<feature type="region of interest" description="Disordered" evidence="1">
    <location>
        <begin position="1"/>
        <end position="53"/>
    </location>
</feature>
<feature type="region of interest" description="Disordered" evidence="1">
    <location>
        <begin position="122"/>
        <end position="154"/>
    </location>
</feature>
<dbReference type="ExpressionAtlas" id="H2L0I8">
    <property type="expression patterns" value="baseline and differential"/>
</dbReference>
<dbReference type="Pfam" id="PF14638">
    <property type="entry name" value="FNIP_C"/>
    <property type="match status" value="1"/>
</dbReference>
<accession>H2L0I8</accession>
<dbReference type="EMBL" id="BX284604">
    <property type="protein sequence ID" value="CCD73157.1"/>
    <property type="molecule type" value="Genomic_DNA"/>
</dbReference>
<feature type="compositionally biased region" description="Polar residues" evidence="1">
    <location>
        <begin position="641"/>
        <end position="651"/>
    </location>
</feature>
<feature type="compositionally biased region" description="Basic and acidic residues" evidence="1">
    <location>
        <begin position="16"/>
        <end position="25"/>
    </location>
</feature>
<dbReference type="AlphaFoldDB" id="H2L0I8"/>
<dbReference type="PeptideAtlas" id="H2L0I8"/>
<dbReference type="STRING" id="6239.T04C4.1a.1"/>
<sequence>MASYVRQFFRAKRRKTDSSSEESDHQFASPTSPRPSSSDSFGPSAAPSTSLSPPFLSPSYSMDYIIEAMTSSSSTSPVPPPVSASRPVAPVVARVEGLRAVPVGHRRQHSSPGHLQQFQQELHARHHHANITRLNKKRRNTDTGYDPEARPPKFKHRSPFYQSSCCLKPTDLRMLLIEAESRVLYDTATVIPTRNGTHQNASSISACGEFQFLRKRKDTRKLSQMIFGAVPNLKTNESFRIHVLEDEETILVSKTFAIPKYRKGALPAAAAAVVRNEALMDSSDSSDSQSTVKSLDGWRTRTSRSIMTTPEAFSRVRHISITFGEQQHDIDTDHSNQHFGSPSSLHSSLPRAFSPPHKISKARRRQLAVTTSLSETSAFPIPSSLKARSRMSSMSSTQADDEHPISMQNMRNIALGILVPIKQRFFLMQHIPLIEAEMSRFESRVVTAALHPSTFLQNISKSWEELTETVCQLHNAPRLRHPYWLALNEKCHLDGRTLATEFCEQLAYLVRRYDRKEAGYFLSNLVTALLMHHMSWVASVASPPLHNADSKDQIDENSLFGMMSSGAPTVGYNALMAQYLEISGACGNMRSAKICVVGEDLEVLASVCSVLSFFIRCSAVQHVDNDKMWEVPTEQPFSPCDVSNSPSTSCAHQHQQQQQLKNGYQHPEETSSVAMMRRLRNNNQMDTSSTPSTSTAAALLDADVEMVVQTTTEITSTTTTTPRHHHLHHLHSVTIDRLDFPCCPTIADDADMWVPQRPNSEGLGRSMFAGPLNNYCSHFVLSAVQKTDTNMPEVYSRMFDEVRCTDFPCHRSATATPSQSTSSMCDPAMNPENVLIIADIEQLTVKVLSTEGSDEVTSPSESIVAMLEQFVGIHNAVPANAEFLVGIIEDSLAHIVGKSLTLVELVRSDQTKNPNSLQLTPDRVRTIIGCDHSDLRLIVNVAAVYWPPVLQSVLG</sequence>
<name>H2L0I8_CAEEL</name>
<dbReference type="HOGENOM" id="CLU_309784_0_0_1"/>
<feature type="compositionally biased region" description="Low complexity" evidence="1">
    <location>
        <begin position="28"/>
        <end position="53"/>
    </location>
</feature>
<evidence type="ECO:0000313" key="5">
    <source>
        <dbReference type="Proteomes" id="UP000001940"/>
    </source>
</evidence>
<reference evidence="4 5" key="1">
    <citation type="journal article" date="1998" name="Science">
        <title>Genome sequence of the nematode C. elegans: a platform for investigating biology.</title>
        <authorList>
            <consortium name="The C. elegans sequencing consortium"/>
            <person name="Sulson J.E."/>
            <person name="Waterston R."/>
        </authorList>
    </citation>
    <scope>NUCLEOTIDE SEQUENCE [LARGE SCALE GENOMIC DNA]</scope>
    <source>
        <strain evidence="4 5">Bristol N2</strain>
    </source>
</reference>
<dbReference type="Bgee" id="WBGene00020208">
    <property type="expression patterns" value="Expressed in pharyngeal muscle cell (C elegans) and 4 other cell types or tissues"/>
</dbReference>
<feature type="compositionally biased region" description="Basic residues" evidence="1">
    <location>
        <begin position="124"/>
        <end position="139"/>
    </location>
</feature>
<dbReference type="GeneID" id="177012"/>
<feature type="region of interest" description="Disordered" evidence="1">
    <location>
        <begin position="331"/>
        <end position="361"/>
    </location>
</feature>
<dbReference type="Proteomes" id="UP000001940">
    <property type="component" value="Chromosome IV"/>
</dbReference>
<feature type="compositionally biased region" description="Polar residues" evidence="1">
    <location>
        <begin position="337"/>
        <end position="347"/>
    </location>
</feature>
<proteinExistence type="evidence at protein level"/>
<evidence type="ECO:0007829" key="7">
    <source>
        <dbReference type="PeptideAtlas" id="H2L0I8"/>
    </source>
</evidence>
<dbReference type="PaxDb" id="6239-T04C4.1a"/>
<protein>
    <submittedName>
        <fullName evidence="4">UDENN FNIP1/2-type domain-containing protein</fullName>
    </submittedName>
</protein>
<dbReference type="PANTHER" id="PTHR21634:SF9">
    <property type="entry name" value="RE13835P"/>
    <property type="match status" value="1"/>
</dbReference>
<dbReference type="eggNOG" id="KOG3693">
    <property type="taxonomic scope" value="Eukaryota"/>
</dbReference>
<dbReference type="WormBase" id="T04C4.1a">
    <property type="protein sequence ID" value="CE38974"/>
    <property type="gene ID" value="WBGene00020208"/>
    <property type="gene designation" value="fnip-2"/>
</dbReference>
<evidence type="ECO:0000313" key="6">
    <source>
        <dbReference type="WormBase" id="T04C4.1a"/>
    </source>
</evidence>
<dbReference type="InterPro" id="IPR028085">
    <property type="entry name" value="FNIP_mid_dom"/>
</dbReference>
<dbReference type="PhylomeDB" id="H2L0I8"/>
<dbReference type="PANTHER" id="PTHR21634">
    <property type="entry name" value="RE13835P"/>
    <property type="match status" value="1"/>
</dbReference>
<dbReference type="OrthoDB" id="10051712at2759"/>
<dbReference type="OMA" id="ENNSGRW"/>
<dbReference type="GO" id="GO:0005737">
    <property type="term" value="C:cytoplasm"/>
    <property type="evidence" value="ECO:0000318"/>
    <property type="project" value="GO_Central"/>
</dbReference>
<dbReference type="RefSeq" id="NP_001023357.2">
    <property type="nucleotide sequence ID" value="NM_001028186.5"/>
</dbReference>
<evidence type="ECO:0000313" key="4">
    <source>
        <dbReference type="EMBL" id="CCD73157.1"/>
    </source>
</evidence>
<dbReference type="Reactome" id="R-CEL-9639288">
    <property type="pathway name" value="Amino acids regulate mTORC1"/>
</dbReference>
<evidence type="ECO:0000259" key="3">
    <source>
        <dbReference type="Pfam" id="PF14638"/>
    </source>
</evidence>
<keyword evidence="5" id="KW-1185">Reference proteome</keyword>
<evidence type="ECO:0000259" key="2">
    <source>
        <dbReference type="Pfam" id="PF14637"/>
    </source>
</evidence>
<feature type="domain" description="Folliculin-interacting protein middle" evidence="2">
    <location>
        <begin position="401"/>
        <end position="621"/>
    </location>
</feature>
<keyword evidence="7" id="KW-1267">Proteomics identification</keyword>
<dbReference type="GO" id="GO:0042030">
    <property type="term" value="F:ATPase inhibitor activity"/>
    <property type="evidence" value="ECO:0000318"/>
    <property type="project" value="GO_Central"/>
</dbReference>
<dbReference type="KEGG" id="cel:CELE_T04C4.1"/>
<feature type="region of interest" description="Disordered" evidence="1">
    <location>
        <begin position="635"/>
        <end position="666"/>
    </location>
</feature>
<dbReference type="InterPro" id="IPR028086">
    <property type="entry name" value="FNIP_C_dom"/>
</dbReference>
<dbReference type="AGR" id="WB:WBGene00020208"/>
<dbReference type="FunCoup" id="H2L0I8">
    <property type="interactions" value="1013"/>
</dbReference>
<evidence type="ECO:0000256" key="1">
    <source>
        <dbReference type="SAM" id="MobiDB-lite"/>
    </source>
</evidence>
<organism evidence="4 5">
    <name type="scientific">Caenorhabditis elegans</name>
    <dbReference type="NCBI Taxonomy" id="6239"/>
    <lineage>
        <taxon>Eukaryota</taxon>
        <taxon>Metazoa</taxon>
        <taxon>Ecdysozoa</taxon>
        <taxon>Nematoda</taxon>
        <taxon>Chromadorea</taxon>
        <taxon>Rhabditida</taxon>
        <taxon>Rhabditina</taxon>
        <taxon>Rhabditomorpha</taxon>
        <taxon>Rhabditoidea</taxon>
        <taxon>Rhabditidae</taxon>
        <taxon>Peloderinae</taxon>
        <taxon>Caenorhabditis</taxon>
    </lineage>
</organism>